<dbReference type="Gene3D" id="3.30.390.10">
    <property type="entry name" value="Enolase-like, N-terminal domain"/>
    <property type="match status" value="1"/>
</dbReference>
<protein>
    <submittedName>
        <fullName evidence="3">Mandelate racemase/muconate lactonizing enzyme family protein</fullName>
    </submittedName>
</protein>
<keyword evidence="1" id="KW-0456">Lyase</keyword>
<dbReference type="EMBL" id="BSYI01000010">
    <property type="protein sequence ID" value="GMG82450.1"/>
    <property type="molecule type" value="Genomic_DNA"/>
</dbReference>
<gene>
    <name evidence="3" type="ORF">LNKW23_16630</name>
</gene>
<dbReference type="Pfam" id="PF13378">
    <property type="entry name" value="MR_MLE_C"/>
    <property type="match status" value="1"/>
</dbReference>
<dbReference type="PANTHER" id="PTHR48080">
    <property type="entry name" value="D-GALACTONATE DEHYDRATASE-RELATED"/>
    <property type="match status" value="1"/>
</dbReference>
<dbReference type="SUPFAM" id="SSF51604">
    <property type="entry name" value="Enolase C-terminal domain-like"/>
    <property type="match status" value="1"/>
</dbReference>
<dbReference type="Gene3D" id="3.20.20.120">
    <property type="entry name" value="Enolase-like C-terminal domain"/>
    <property type="match status" value="1"/>
</dbReference>
<sequence length="386" mass="41045">MDNRNAEPVRIARLDVHVFRVPITVPVITSFGTMRDRPAVFLRIEDTDSAFGWGEIFANWPAAGAEHRGRLLMEDVADLLLGETLAAPGEAMQTLTARTEIRALQCGEWGPFRQVIAGIDIAMHDLFARRAGVPVSALLAEAPADAVPAYASGIDIASWARGLEAARAAGFRAFKFKVGFDLERDLALLRDVHGALGEGERICVDANQAWQPAEAAAFSQAAAEIPLVWIEEPIRADMRRSAWKALAADVGHPLAGGENIAGFDDFAAAIDDGALQVIQPDIAKWGGLSGCLAVARQALEAGRMFCPHFLGGGIGLRGSAHLLAAAGGPGLLEVDINHNPLRDLTGPLSARMRDGCWQLDSDPGLGLEELPGAIARYQTAAASRSI</sequence>
<dbReference type="SUPFAM" id="SSF54826">
    <property type="entry name" value="Enolase N-terminal domain-like"/>
    <property type="match status" value="1"/>
</dbReference>
<dbReference type="Pfam" id="PF02746">
    <property type="entry name" value="MR_MLE_N"/>
    <property type="match status" value="1"/>
</dbReference>
<reference evidence="3 4" key="1">
    <citation type="submission" date="2023-04" db="EMBL/GenBank/DDBJ databases">
        <title>Marinoamorphus aggregata gen. nov., sp. Nov., isolate from tissue of brittle star Ophioplocus japonicus.</title>
        <authorList>
            <person name="Kawano K."/>
            <person name="Sawayama S."/>
            <person name="Nakagawa S."/>
        </authorList>
    </citation>
    <scope>NUCLEOTIDE SEQUENCE [LARGE SCALE GENOMIC DNA]</scope>
    <source>
        <strain evidence="3 4">NKW23</strain>
    </source>
</reference>
<dbReference type="SMART" id="SM00922">
    <property type="entry name" value="MR_MLE"/>
    <property type="match status" value="1"/>
</dbReference>
<comment type="caution">
    <text evidence="3">The sequence shown here is derived from an EMBL/GenBank/DDBJ whole genome shotgun (WGS) entry which is preliminary data.</text>
</comment>
<dbReference type="CDD" id="cd03316">
    <property type="entry name" value="MR_like"/>
    <property type="match status" value="1"/>
</dbReference>
<evidence type="ECO:0000256" key="1">
    <source>
        <dbReference type="ARBA" id="ARBA00023239"/>
    </source>
</evidence>
<evidence type="ECO:0000259" key="2">
    <source>
        <dbReference type="SMART" id="SM00922"/>
    </source>
</evidence>
<dbReference type="InterPro" id="IPR013342">
    <property type="entry name" value="Mandelate_racemase_C"/>
</dbReference>
<evidence type="ECO:0000313" key="3">
    <source>
        <dbReference type="EMBL" id="GMG82450.1"/>
    </source>
</evidence>
<name>A0ABQ6LPW0_9RHOB</name>
<dbReference type="InterPro" id="IPR013341">
    <property type="entry name" value="Mandelate_racemase_N_dom"/>
</dbReference>
<dbReference type="InterPro" id="IPR036849">
    <property type="entry name" value="Enolase-like_C_sf"/>
</dbReference>
<dbReference type="PANTHER" id="PTHR48080:SF2">
    <property type="entry name" value="D-GALACTONATE DEHYDRATASE"/>
    <property type="match status" value="1"/>
</dbReference>
<dbReference type="InterPro" id="IPR034593">
    <property type="entry name" value="DgoD-like"/>
</dbReference>
<dbReference type="SFLD" id="SFLDG00179">
    <property type="entry name" value="mandelate_racemase"/>
    <property type="match status" value="1"/>
</dbReference>
<keyword evidence="4" id="KW-1185">Reference proteome</keyword>
<dbReference type="SFLD" id="SFLDS00001">
    <property type="entry name" value="Enolase"/>
    <property type="match status" value="1"/>
</dbReference>
<accession>A0ABQ6LPW0</accession>
<dbReference type="InterPro" id="IPR029017">
    <property type="entry name" value="Enolase-like_N"/>
</dbReference>
<evidence type="ECO:0000313" key="4">
    <source>
        <dbReference type="Proteomes" id="UP001239909"/>
    </source>
</evidence>
<dbReference type="Proteomes" id="UP001239909">
    <property type="component" value="Unassembled WGS sequence"/>
</dbReference>
<dbReference type="InterPro" id="IPR029065">
    <property type="entry name" value="Enolase_C-like"/>
</dbReference>
<feature type="domain" description="Mandelate racemase/muconate lactonizing enzyme C-terminal" evidence="2">
    <location>
        <begin position="156"/>
        <end position="253"/>
    </location>
</feature>
<proteinExistence type="predicted"/>
<dbReference type="RefSeq" id="WP_285671226.1">
    <property type="nucleotide sequence ID" value="NZ_BSYI01000010.1"/>
</dbReference>
<organism evidence="3 4">
    <name type="scientific">Paralimibaculum aggregatum</name>
    <dbReference type="NCBI Taxonomy" id="3036245"/>
    <lineage>
        <taxon>Bacteria</taxon>
        <taxon>Pseudomonadati</taxon>
        <taxon>Pseudomonadota</taxon>
        <taxon>Alphaproteobacteria</taxon>
        <taxon>Rhodobacterales</taxon>
        <taxon>Paracoccaceae</taxon>
        <taxon>Paralimibaculum</taxon>
    </lineage>
</organism>